<dbReference type="EMBL" id="CP015163">
    <property type="protein sequence ID" value="AXB42753.1"/>
    <property type="molecule type" value="Genomic_DNA"/>
</dbReference>
<feature type="region of interest" description="Disordered" evidence="1">
    <location>
        <begin position="1"/>
        <end position="66"/>
    </location>
</feature>
<dbReference type="RefSeq" id="WP_113692013.1">
    <property type="nucleotide sequence ID" value="NZ_CP015163.1"/>
</dbReference>
<dbReference type="OrthoDB" id="3579262at2"/>
<dbReference type="Pfam" id="PF14013">
    <property type="entry name" value="MT0933_antitox"/>
    <property type="match status" value="1"/>
</dbReference>
<evidence type="ECO:0000313" key="2">
    <source>
        <dbReference type="EMBL" id="AXB42753.1"/>
    </source>
</evidence>
<evidence type="ECO:0008006" key="4">
    <source>
        <dbReference type="Google" id="ProtNLM"/>
    </source>
</evidence>
<dbReference type="KEGG" id="aab:A4R43_09605"/>
<gene>
    <name evidence="2" type="ORF">A4R43_09605</name>
</gene>
<keyword evidence="3" id="KW-1185">Reference proteome</keyword>
<dbReference type="InterPro" id="IPR028037">
    <property type="entry name" value="Antitoxin_Rv0909/MT0933"/>
</dbReference>
<proteinExistence type="predicted"/>
<evidence type="ECO:0000313" key="3">
    <source>
        <dbReference type="Proteomes" id="UP000250434"/>
    </source>
</evidence>
<dbReference type="AlphaFoldDB" id="A0A344L3X9"/>
<name>A0A344L3X9_9PSEU</name>
<dbReference type="Proteomes" id="UP000250434">
    <property type="component" value="Chromosome"/>
</dbReference>
<organism evidence="2 3">
    <name type="scientific">Amycolatopsis albispora</name>
    <dbReference type="NCBI Taxonomy" id="1804986"/>
    <lineage>
        <taxon>Bacteria</taxon>
        <taxon>Bacillati</taxon>
        <taxon>Actinomycetota</taxon>
        <taxon>Actinomycetes</taxon>
        <taxon>Pseudonocardiales</taxon>
        <taxon>Pseudonocardiaceae</taxon>
        <taxon>Amycolatopsis</taxon>
    </lineage>
</organism>
<sequence>MNLFDKAKEAIGNNPDKAEQGIDKAADAAKSRFGDHADKVDQASDKAKDYLRRDDNQQNPDNPAGP</sequence>
<protein>
    <recommendedName>
        <fullName evidence="4">Kanamycin biosynthetic protein</fullName>
    </recommendedName>
</protein>
<feature type="compositionally biased region" description="Basic and acidic residues" evidence="1">
    <location>
        <begin position="16"/>
        <end position="56"/>
    </location>
</feature>
<reference evidence="2 3" key="1">
    <citation type="submission" date="2016-04" db="EMBL/GenBank/DDBJ databases">
        <title>Complete genome sequence and analysis of deep-sea sediment isolate, Amycolatopsis sp. WP1.</title>
        <authorList>
            <person name="Wang H."/>
            <person name="Chen S."/>
            <person name="Wu Q."/>
        </authorList>
    </citation>
    <scope>NUCLEOTIDE SEQUENCE [LARGE SCALE GENOMIC DNA]</scope>
    <source>
        <strain evidence="2 3">WP1</strain>
    </source>
</reference>
<evidence type="ECO:0000256" key="1">
    <source>
        <dbReference type="SAM" id="MobiDB-lite"/>
    </source>
</evidence>
<accession>A0A344L3X9</accession>
<feature type="compositionally biased region" description="Polar residues" evidence="1">
    <location>
        <begin position="57"/>
        <end position="66"/>
    </location>
</feature>